<keyword evidence="6" id="KW-0297">G-protein coupled receptor</keyword>
<reference evidence="12" key="1">
    <citation type="journal article" date="2022" name="bioRxiv">
        <title>Sequencing and chromosome-scale assembly of the giantPleurodeles waltlgenome.</title>
        <authorList>
            <person name="Brown T."/>
            <person name="Elewa A."/>
            <person name="Iarovenko S."/>
            <person name="Subramanian E."/>
            <person name="Araus A.J."/>
            <person name="Petzold A."/>
            <person name="Susuki M."/>
            <person name="Suzuki K.-i.T."/>
            <person name="Hayashi T."/>
            <person name="Toyoda A."/>
            <person name="Oliveira C."/>
            <person name="Osipova E."/>
            <person name="Leigh N.D."/>
            <person name="Simon A."/>
            <person name="Yun M.H."/>
        </authorList>
    </citation>
    <scope>NUCLEOTIDE SEQUENCE</scope>
    <source>
        <strain evidence="12">20211129_DDA</strain>
        <tissue evidence="12">Liver</tissue>
    </source>
</reference>
<feature type="domain" description="Receptor ligand binding region" evidence="11">
    <location>
        <begin position="10"/>
        <end position="283"/>
    </location>
</feature>
<keyword evidence="2" id="KW-1003">Cell membrane</keyword>
<protein>
    <recommendedName>
        <fullName evidence="11">Receptor ligand binding region domain-containing protein</fullName>
    </recommendedName>
</protein>
<evidence type="ECO:0000256" key="7">
    <source>
        <dbReference type="ARBA" id="ARBA00023136"/>
    </source>
</evidence>
<keyword evidence="8" id="KW-0675">Receptor</keyword>
<keyword evidence="7" id="KW-0472">Membrane</keyword>
<gene>
    <name evidence="12" type="ORF">NDU88_002825</name>
</gene>
<dbReference type="Pfam" id="PF01094">
    <property type="entry name" value="ANF_receptor"/>
    <property type="match status" value="1"/>
</dbReference>
<evidence type="ECO:0000256" key="9">
    <source>
        <dbReference type="ARBA" id="ARBA00023180"/>
    </source>
</evidence>
<evidence type="ECO:0000256" key="2">
    <source>
        <dbReference type="ARBA" id="ARBA00022475"/>
    </source>
</evidence>
<evidence type="ECO:0000256" key="5">
    <source>
        <dbReference type="ARBA" id="ARBA00022989"/>
    </source>
</evidence>
<dbReference type="PANTHER" id="PTHR24061">
    <property type="entry name" value="CALCIUM-SENSING RECEPTOR-RELATED"/>
    <property type="match status" value="1"/>
</dbReference>
<dbReference type="GO" id="GO:0005886">
    <property type="term" value="C:plasma membrane"/>
    <property type="evidence" value="ECO:0007669"/>
    <property type="project" value="UniProtKB-SubCell"/>
</dbReference>
<keyword evidence="9" id="KW-0325">Glycoprotein</keyword>
<dbReference type="EMBL" id="JANPWB010000008">
    <property type="protein sequence ID" value="KAJ1162357.1"/>
    <property type="molecule type" value="Genomic_DNA"/>
</dbReference>
<evidence type="ECO:0000256" key="8">
    <source>
        <dbReference type="ARBA" id="ARBA00023170"/>
    </source>
</evidence>
<keyword evidence="4" id="KW-0732">Signal</keyword>
<keyword evidence="13" id="KW-1185">Reference proteome</keyword>
<evidence type="ECO:0000259" key="11">
    <source>
        <dbReference type="Pfam" id="PF01094"/>
    </source>
</evidence>
<dbReference type="InterPro" id="IPR001828">
    <property type="entry name" value="ANF_lig-bd_rcpt"/>
</dbReference>
<evidence type="ECO:0000256" key="3">
    <source>
        <dbReference type="ARBA" id="ARBA00022692"/>
    </source>
</evidence>
<evidence type="ECO:0000256" key="4">
    <source>
        <dbReference type="ARBA" id="ARBA00022729"/>
    </source>
</evidence>
<dbReference type="Gene3D" id="3.40.50.2300">
    <property type="match status" value="2"/>
</dbReference>
<comment type="subcellular location">
    <subcellularLocation>
        <location evidence="1">Cell membrane</location>
        <topology evidence="1">Multi-pass membrane protein</topology>
    </subcellularLocation>
</comment>
<keyword evidence="10" id="KW-0807">Transducer</keyword>
<evidence type="ECO:0000313" key="13">
    <source>
        <dbReference type="Proteomes" id="UP001066276"/>
    </source>
</evidence>
<sequence>MIHRRTPCEISYGSGLPLLSDKNQFPSFVRTNPSTNQVPYVLAQLVNHFRWTWVGILGSYTDYGLHGIKELKKEFSRNNVCVAFLETVRTDGSRSRILSTVRTIKESTAKVVIVYAFALEVIPIMEELVAQGVIGKIWITSLGLMGSPLFFRQDFWNLLNGTIGPGIHAKEIPLFKKFQYQNHPFNSSENIFIKPFWEQVFRCKWADLLTQANEMYRNDSEIAACTGQEQLDMLPTSVYDGNNLRFSYTTYNAVYVFAHAIHNLLHCDSTNNKCSGLQDLQLWQVREIMFS</sequence>
<dbReference type="SUPFAM" id="SSF53822">
    <property type="entry name" value="Periplasmic binding protein-like I"/>
    <property type="match status" value="1"/>
</dbReference>
<evidence type="ECO:0000256" key="1">
    <source>
        <dbReference type="ARBA" id="ARBA00004651"/>
    </source>
</evidence>
<dbReference type="GO" id="GO:0004930">
    <property type="term" value="F:G protein-coupled receptor activity"/>
    <property type="evidence" value="ECO:0007669"/>
    <property type="project" value="UniProtKB-KW"/>
</dbReference>
<dbReference type="PRINTS" id="PR00592">
    <property type="entry name" value="CASENSINGR"/>
</dbReference>
<dbReference type="PANTHER" id="PTHR24061:SF599">
    <property type="entry name" value="G-PROTEIN COUPLED RECEPTORS FAMILY 3 PROFILE DOMAIN-CONTAINING PROTEIN"/>
    <property type="match status" value="1"/>
</dbReference>
<accession>A0AAV7SCS0</accession>
<dbReference type="InterPro" id="IPR000068">
    <property type="entry name" value="GPCR_3_Ca_sens_rcpt-rel"/>
</dbReference>
<dbReference type="InterPro" id="IPR000337">
    <property type="entry name" value="GPCR_3"/>
</dbReference>
<dbReference type="Proteomes" id="UP001066276">
    <property type="component" value="Chromosome 4_2"/>
</dbReference>
<keyword evidence="5" id="KW-1133">Transmembrane helix</keyword>
<dbReference type="PRINTS" id="PR00248">
    <property type="entry name" value="GPCRMGR"/>
</dbReference>
<dbReference type="InterPro" id="IPR028082">
    <property type="entry name" value="Peripla_BP_I"/>
</dbReference>
<evidence type="ECO:0000313" key="12">
    <source>
        <dbReference type="EMBL" id="KAJ1162357.1"/>
    </source>
</evidence>
<name>A0AAV7SCS0_PLEWA</name>
<comment type="caution">
    <text evidence="12">The sequence shown here is derived from an EMBL/GenBank/DDBJ whole genome shotgun (WGS) entry which is preliminary data.</text>
</comment>
<keyword evidence="3" id="KW-0812">Transmembrane</keyword>
<proteinExistence type="predicted"/>
<organism evidence="12 13">
    <name type="scientific">Pleurodeles waltl</name>
    <name type="common">Iberian ribbed newt</name>
    <dbReference type="NCBI Taxonomy" id="8319"/>
    <lineage>
        <taxon>Eukaryota</taxon>
        <taxon>Metazoa</taxon>
        <taxon>Chordata</taxon>
        <taxon>Craniata</taxon>
        <taxon>Vertebrata</taxon>
        <taxon>Euteleostomi</taxon>
        <taxon>Amphibia</taxon>
        <taxon>Batrachia</taxon>
        <taxon>Caudata</taxon>
        <taxon>Salamandroidea</taxon>
        <taxon>Salamandridae</taxon>
        <taxon>Pleurodelinae</taxon>
        <taxon>Pleurodeles</taxon>
    </lineage>
</organism>
<dbReference type="FunFam" id="3.40.50.2300:FF:000016">
    <property type="entry name" value="Taste 1 receptor member 2"/>
    <property type="match status" value="1"/>
</dbReference>
<evidence type="ECO:0000256" key="6">
    <source>
        <dbReference type="ARBA" id="ARBA00023040"/>
    </source>
</evidence>
<dbReference type="AlphaFoldDB" id="A0AAV7SCS0"/>
<evidence type="ECO:0000256" key="10">
    <source>
        <dbReference type="ARBA" id="ARBA00023224"/>
    </source>
</evidence>